<dbReference type="OrthoDB" id="291892at2"/>
<dbReference type="Proteomes" id="UP000198584">
    <property type="component" value="Unassembled WGS sequence"/>
</dbReference>
<feature type="transmembrane region" description="Helical" evidence="1">
    <location>
        <begin position="99"/>
        <end position="116"/>
    </location>
</feature>
<dbReference type="RefSeq" id="WP_093045003.1">
    <property type="nucleotide sequence ID" value="NZ_FNQR01000008.1"/>
</dbReference>
<dbReference type="PANTHER" id="PTHR28008">
    <property type="entry name" value="DOMAIN PROTEIN, PUTATIVE (AFU_ORTHOLOGUE AFUA_3G10980)-RELATED"/>
    <property type="match status" value="1"/>
</dbReference>
<feature type="domain" description="VanZ-like" evidence="2">
    <location>
        <begin position="4"/>
        <end position="151"/>
    </location>
</feature>
<dbReference type="PANTHER" id="PTHR28008:SF1">
    <property type="entry name" value="DOMAIN PROTEIN, PUTATIVE (AFU_ORTHOLOGUE AFUA_3G10980)-RELATED"/>
    <property type="match status" value="1"/>
</dbReference>
<dbReference type="InterPro" id="IPR006976">
    <property type="entry name" value="VanZ-like"/>
</dbReference>
<dbReference type="AlphaFoldDB" id="A0A1H4DVL4"/>
<evidence type="ECO:0000313" key="4">
    <source>
        <dbReference type="Proteomes" id="UP000198584"/>
    </source>
</evidence>
<evidence type="ECO:0000259" key="2">
    <source>
        <dbReference type="Pfam" id="PF04892"/>
    </source>
</evidence>
<keyword evidence="1" id="KW-0472">Membrane</keyword>
<feature type="transmembrane region" description="Helical" evidence="1">
    <location>
        <begin position="74"/>
        <end position="92"/>
    </location>
</feature>
<evidence type="ECO:0000256" key="1">
    <source>
        <dbReference type="SAM" id="Phobius"/>
    </source>
</evidence>
<proteinExistence type="predicted"/>
<accession>A0A1H4DVL4</accession>
<dbReference type="PIRSF" id="PIRSF019083">
    <property type="entry name" value="UCP019083_VanZ"/>
    <property type="match status" value="1"/>
</dbReference>
<name>A0A1H4DVL4_9BACI</name>
<protein>
    <submittedName>
        <fullName evidence="3">VanZ like family protein</fullName>
    </submittedName>
</protein>
<dbReference type="InterPro" id="IPR016747">
    <property type="entry name" value="Phosphotransbutyrylase"/>
</dbReference>
<gene>
    <name evidence="3" type="ORF">SAMN05421743_10816</name>
</gene>
<reference evidence="3 4" key="1">
    <citation type="submission" date="2016-10" db="EMBL/GenBank/DDBJ databases">
        <authorList>
            <person name="de Groot N.N."/>
        </authorList>
    </citation>
    <scope>NUCLEOTIDE SEQUENCE [LARGE SCALE GENOMIC DNA]</scope>
    <source>
        <strain evidence="3 4">CCM7597</strain>
    </source>
</reference>
<dbReference type="STRING" id="571932.SAMN05421743_10816"/>
<dbReference type="Pfam" id="PF04892">
    <property type="entry name" value="VanZ"/>
    <property type="match status" value="1"/>
</dbReference>
<organism evidence="3 4">
    <name type="scientific">Thalassobacillus cyri</name>
    <dbReference type="NCBI Taxonomy" id="571932"/>
    <lineage>
        <taxon>Bacteria</taxon>
        <taxon>Bacillati</taxon>
        <taxon>Bacillota</taxon>
        <taxon>Bacilli</taxon>
        <taxon>Bacillales</taxon>
        <taxon>Bacillaceae</taxon>
        <taxon>Thalassobacillus</taxon>
    </lineage>
</organism>
<feature type="transmembrane region" description="Helical" evidence="1">
    <location>
        <begin position="128"/>
        <end position="151"/>
    </location>
</feature>
<keyword evidence="1" id="KW-0812">Transmembrane</keyword>
<evidence type="ECO:0000313" key="3">
    <source>
        <dbReference type="EMBL" id="SEA76548.1"/>
    </source>
</evidence>
<dbReference type="EMBL" id="FNQR01000008">
    <property type="protein sequence ID" value="SEA76548.1"/>
    <property type="molecule type" value="Genomic_DNA"/>
</dbReference>
<dbReference type="NCBIfam" id="NF037970">
    <property type="entry name" value="vanZ_1"/>
    <property type="match status" value="1"/>
</dbReference>
<keyword evidence="4" id="KW-1185">Reference proteome</keyword>
<keyword evidence="1" id="KW-1133">Transmembrane helix</keyword>
<sequence>MKYWILPVLWMAVIFYSSSQPYQEQNIKPFLSDTIDLSFLNPLLESVQFTYHNSEVSLAALGTEGLVEFFIRKGAHITVFLILTLLFYYALTKTSQLSLNVRLAVAWLMTVMYAITDEWHQGLTPNRTPYIGDVILDATGAIIAVAILFLLSRKKNPGK</sequence>